<comment type="similarity">
    <text evidence="5">Belongs to the zinc-containing alcohol dehydrogenase family.</text>
</comment>
<dbReference type="EC" id="1.1.1.-" evidence="8"/>
<dbReference type="InterPro" id="IPR013149">
    <property type="entry name" value="ADH-like_C"/>
</dbReference>
<evidence type="ECO:0000256" key="1">
    <source>
        <dbReference type="ARBA" id="ARBA00001947"/>
    </source>
</evidence>
<evidence type="ECO:0000256" key="3">
    <source>
        <dbReference type="ARBA" id="ARBA00022833"/>
    </source>
</evidence>
<feature type="domain" description="Alcohol dehydrogenase-like C-terminal" evidence="6">
    <location>
        <begin position="169"/>
        <end position="298"/>
    </location>
</feature>
<dbReference type="InterPro" id="IPR013154">
    <property type="entry name" value="ADH-like_N"/>
</dbReference>
<evidence type="ECO:0000259" key="7">
    <source>
        <dbReference type="Pfam" id="PF08240"/>
    </source>
</evidence>
<feature type="domain" description="Alcohol dehydrogenase-like N-terminal" evidence="7">
    <location>
        <begin position="23"/>
        <end position="130"/>
    </location>
</feature>
<dbReference type="CDD" id="cd08234">
    <property type="entry name" value="threonine_DH_like"/>
    <property type="match status" value="1"/>
</dbReference>
<dbReference type="PROSITE" id="PS00059">
    <property type="entry name" value="ADH_ZINC"/>
    <property type="match status" value="1"/>
</dbReference>
<keyword evidence="2 5" id="KW-0479">Metal-binding</keyword>
<accession>A0A077M844</accession>
<dbReference type="Pfam" id="PF00107">
    <property type="entry name" value="ADH_zinc_N"/>
    <property type="match status" value="1"/>
</dbReference>
<organism evidence="8 9">
    <name type="scientific">Nostocoides japonicum T1-X7</name>
    <dbReference type="NCBI Taxonomy" id="1194083"/>
    <lineage>
        <taxon>Bacteria</taxon>
        <taxon>Bacillati</taxon>
        <taxon>Actinomycetota</taxon>
        <taxon>Actinomycetes</taxon>
        <taxon>Micrococcales</taxon>
        <taxon>Intrasporangiaceae</taxon>
        <taxon>Nostocoides</taxon>
    </lineage>
</organism>
<dbReference type="InterPro" id="IPR036291">
    <property type="entry name" value="NAD(P)-bd_dom_sf"/>
</dbReference>
<evidence type="ECO:0000256" key="4">
    <source>
        <dbReference type="ARBA" id="ARBA00023002"/>
    </source>
</evidence>
<dbReference type="GO" id="GO:0008270">
    <property type="term" value="F:zinc ion binding"/>
    <property type="evidence" value="ECO:0007669"/>
    <property type="project" value="InterPro"/>
</dbReference>
<dbReference type="AlphaFoldDB" id="A0A077M844"/>
<keyword evidence="3 5" id="KW-0862">Zinc</keyword>
<dbReference type="Gene3D" id="3.40.50.720">
    <property type="entry name" value="NAD(P)-binding Rossmann-like Domain"/>
    <property type="match status" value="1"/>
</dbReference>
<dbReference type="Gene3D" id="3.90.180.10">
    <property type="entry name" value="Medium-chain alcohol dehydrogenases, catalytic domain"/>
    <property type="match status" value="1"/>
</dbReference>
<dbReference type="OrthoDB" id="9797931at2"/>
<dbReference type="SUPFAM" id="SSF51735">
    <property type="entry name" value="NAD(P)-binding Rossmann-fold domains"/>
    <property type="match status" value="1"/>
</dbReference>
<dbReference type="InterPro" id="IPR050129">
    <property type="entry name" value="Zn_alcohol_dh"/>
</dbReference>
<dbReference type="InterPro" id="IPR011032">
    <property type="entry name" value="GroES-like_sf"/>
</dbReference>
<comment type="caution">
    <text evidence="8">The sequence shown here is derived from an EMBL/GenBank/DDBJ whole genome shotgun (WGS) entry which is preliminary data.</text>
</comment>
<sequence length="342" mass="36127">MRAVVYDSPFTLEVREVPTPEPGPGEVRVAVLQTGFCGTDLHLHAGGFMGAYPLIPGHETVGVVDALGEGVTGFTVGEQVTINPNASCGLCPYCREGRPLLCDDLRAKGVNRPGMFAEYTVAPARQVFSVDGLDPDVAVFTEPTSCVSHGVERLSPTPNSTALVLGAGPTGILLAQLLATNGAAHVTIADRAAFKLDTAGRLGIDATYLMGRDDLATDVDRLRAGSGADGFDLVVDATGVPALVEQCVPLARKGGTVALYGVADHDARVTINPYDVFQREITIKGSFAEIHSFPSAIAALRARRVRTDGIITHRYGLEDYEKALRAIAHHPGVHKIVIDPRG</sequence>
<dbReference type="InterPro" id="IPR002328">
    <property type="entry name" value="ADH_Zn_CS"/>
</dbReference>
<gene>
    <name evidence="8" type="ORF">BN12_790009</name>
</gene>
<protein>
    <submittedName>
        <fullName evidence="8">2-deoxy-scyllo-inosamine dehydrogenase</fullName>
        <ecNumber evidence="8">1.1.1.-</ecNumber>
    </submittedName>
</protein>
<dbReference type="STRING" id="1194083.BN12_790009"/>
<evidence type="ECO:0000313" key="8">
    <source>
        <dbReference type="EMBL" id="CCH80180.1"/>
    </source>
</evidence>
<dbReference type="SUPFAM" id="SSF50129">
    <property type="entry name" value="GroES-like"/>
    <property type="match status" value="1"/>
</dbReference>
<proteinExistence type="inferred from homology"/>
<keyword evidence="4 8" id="KW-0560">Oxidoreductase</keyword>
<comment type="cofactor">
    <cofactor evidence="1 5">
        <name>Zn(2+)</name>
        <dbReference type="ChEBI" id="CHEBI:29105"/>
    </cofactor>
</comment>
<evidence type="ECO:0000259" key="6">
    <source>
        <dbReference type="Pfam" id="PF00107"/>
    </source>
</evidence>
<evidence type="ECO:0000313" key="9">
    <source>
        <dbReference type="Proteomes" id="UP000035721"/>
    </source>
</evidence>
<dbReference type="PANTHER" id="PTHR43401:SF2">
    <property type="entry name" value="L-THREONINE 3-DEHYDROGENASE"/>
    <property type="match status" value="1"/>
</dbReference>
<dbReference type="Pfam" id="PF08240">
    <property type="entry name" value="ADH_N"/>
    <property type="match status" value="1"/>
</dbReference>
<evidence type="ECO:0000256" key="2">
    <source>
        <dbReference type="ARBA" id="ARBA00022723"/>
    </source>
</evidence>
<dbReference type="PANTHER" id="PTHR43401">
    <property type="entry name" value="L-THREONINE 3-DEHYDROGENASE"/>
    <property type="match status" value="1"/>
</dbReference>
<name>A0A077M844_9MICO</name>
<keyword evidence="9" id="KW-1185">Reference proteome</keyword>
<dbReference type="GO" id="GO:0016491">
    <property type="term" value="F:oxidoreductase activity"/>
    <property type="evidence" value="ECO:0007669"/>
    <property type="project" value="UniProtKB-KW"/>
</dbReference>
<reference evidence="8 9" key="1">
    <citation type="journal article" date="2013" name="ISME J.">
        <title>A metabolic model for members of the genus Tetrasphaera involved in enhanced biological phosphorus removal.</title>
        <authorList>
            <person name="Kristiansen R."/>
            <person name="Nguyen H.T.T."/>
            <person name="Saunders A.M."/>
            <person name="Nielsen J.L."/>
            <person name="Wimmer R."/>
            <person name="Le V.Q."/>
            <person name="McIlroy S.J."/>
            <person name="Petrovski S."/>
            <person name="Seviour R.J."/>
            <person name="Calteau A."/>
            <person name="Nielsen K.L."/>
            <person name="Nielsen P.H."/>
        </authorList>
    </citation>
    <scope>NUCLEOTIDE SEQUENCE [LARGE SCALE GENOMIC DNA]</scope>
    <source>
        <strain evidence="8 9">T1-X7</strain>
    </source>
</reference>
<evidence type="ECO:0000256" key="5">
    <source>
        <dbReference type="RuleBase" id="RU361277"/>
    </source>
</evidence>
<dbReference type="Proteomes" id="UP000035721">
    <property type="component" value="Unassembled WGS sequence"/>
</dbReference>
<dbReference type="EMBL" id="CAJB01000413">
    <property type="protein sequence ID" value="CCH80180.1"/>
    <property type="molecule type" value="Genomic_DNA"/>
</dbReference>